<comment type="pathway">
    <text evidence="10">Amino-acid biosynthesis; L-arginine biosynthesis; N(2)-acetyl-L-ornithine from L-glutamate: step 1/4.</text>
</comment>
<evidence type="ECO:0000313" key="11">
    <source>
        <dbReference type="EMBL" id="TCO71059.1"/>
    </source>
</evidence>
<keyword evidence="3 10" id="KW-0055">Arginine biosynthesis</keyword>
<comment type="similarity">
    <text evidence="1 10">Belongs to the ArgJ family.</text>
</comment>
<keyword evidence="7 10" id="KW-0511">Multifunctional enzyme</keyword>
<comment type="subcellular location">
    <subcellularLocation>
        <location evidence="10">Cytoplasm</location>
    </subcellularLocation>
</comment>
<feature type="binding site" evidence="10">
    <location>
        <position position="188"/>
    </location>
    <ligand>
        <name>substrate</name>
    </ligand>
</feature>
<gene>
    <name evidence="10" type="primary">argJ</name>
    <name evidence="11" type="ORF">EV214_12347</name>
</gene>
<dbReference type="NCBIfam" id="TIGR00120">
    <property type="entry name" value="ArgJ"/>
    <property type="match status" value="1"/>
</dbReference>
<evidence type="ECO:0000256" key="9">
    <source>
        <dbReference type="ARBA" id="ARBA00049439"/>
    </source>
</evidence>
<evidence type="ECO:0000256" key="5">
    <source>
        <dbReference type="ARBA" id="ARBA00022679"/>
    </source>
</evidence>
<dbReference type="GO" id="GO:0005737">
    <property type="term" value="C:cytoplasm"/>
    <property type="evidence" value="ECO:0007669"/>
    <property type="project" value="UniProtKB-SubCell"/>
</dbReference>
<feature type="binding site" evidence="10">
    <location>
        <position position="400"/>
    </location>
    <ligand>
        <name>substrate</name>
    </ligand>
</feature>
<keyword evidence="6 10" id="KW-0068">Autocatalytic cleavage</keyword>
<dbReference type="UniPathway" id="UPA00068">
    <property type="reaction ID" value="UER00106"/>
</dbReference>
<protein>
    <recommendedName>
        <fullName evidence="10">Arginine biosynthesis bifunctional protein ArgJ</fullName>
    </recommendedName>
    <domain>
        <recommendedName>
            <fullName evidence="10">Glutamate N-acetyltransferase</fullName>
            <ecNumber evidence="10">2.3.1.35</ecNumber>
        </recommendedName>
        <alternativeName>
            <fullName evidence="10">Ornithine acetyltransferase</fullName>
            <shortName evidence="10">OATase</shortName>
        </alternativeName>
        <alternativeName>
            <fullName evidence="10">Ornithine transacetylase</fullName>
        </alternativeName>
    </domain>
    <domain>
        <recommendedName>
            <fullName evidence="10">Amino-acid acetyltransferase</fullName>
            <ecNumber evidence="10">2.3.1.1</ecNumber>
        </recommendedName>
        <alternativeName>
            <fullName evidence="10">N-acetylglutamate synthase</fullName>
            <shortName evidence="10">AGSase</shortName>
        </alternativeName>
    </domain>
    <component>
        <recommendedName>
            <fullName evidence="10">Arginine biosynthesis bifunctional protein ArgJ alpha chain</fullName>
        </recommendedName>
    </component>
    <component>
        <recommendedName>
            <fullName evidence="10">Arginine biosynthesis bifunctional protein ArgJ beta chain</fullName>
        </recommendedName>
    </component>
</protein>
<dbReference type="GO" id="GO:0004358">
    <property type="term" value="F:L-glutamate N-acetyltransferase activity, acting on acetyl-L-ornithine as donor"/>
    <property type="evidence" value="ECO:0007669"/>
    <property type="project" value="UniProtKB-UniRule"/>
</dbReference>
<dbReference type="PANTHER" id="PTHR23100:SF0">
    <property type="entry name" value="ARGININE BIOSYNTHESIS BIFUNCTIONAL PROTEIN ARGJ, MITOCHONDRIAL"/>
    <property type="match status" value="1"/>
</dbReference>
<dbReference type="PANTHER" id="PTHR23100">
    <property type="entry name" value="ARGININE BIOSYNTHESIS BIFUNCTIONAL PROTEIN ARGJ"/>
    <property type="match status" value="1"/>
</dbReference>
<feature type="site" description="Cleavage; by autolysis" evidence="10">
    <location>
        <begin position="187"/>
        <end position="188"/>
    </location>
</feature>
<comment type="catalytic activity">
    <reaction evidence="9 10">
        <text>N(2)-acetyl-L-ornithine + L-glutamate = N-acetyl-L-glutamate + L-ornithine</text>
        <dbReference type="Rhea" id="RHEA:15349"/>
        <dbReference type="ChEBI" id="CHEBI:29985"/>
        <dbReference type="ChEBI" id="CHEBI:44337"/>
        <dbReference type="ChEBI" id="CHEBI:46911"/>
        <dbReference type="ChEBI" id="CHEBI:57805"/>
        <dbReference type="EC" id="2.3.1.35"/>
    </reaction>
</comment>
<comment type="catalytic activity">
    <reaction evidence="10">
        <text>L-glutamate + acetyl-CoA = N-acetyl-L-glutamate + CoA + H(+)</text>
        <dbReference type="Rhea" id="RHEA:24292"/>
        <dbReference type="ChEBI" id="CHEBI:15378"/>
        <dbReference type="ChEBI" id="CHEBI:29985"/>
        <dbReference type="ChEBI" id="CHEBI:44337"/>
        <dbReference type="ChEBI" id="CHEBI:57287"/>
        <dbReference type="ChEBI" id="CHEBI:57288"/>
        <dbReference type="EC" id="2.3.1.1"/>
    </reaction>
</comment>
<keyword evidence="8 10" id="KW-0012">Acyltransferase</keyword>
<dbReference type="GO" id="GO:0006526">
    <property type="term" value="P:L-arginine biosynthetic process"/>
    <property type="evidence" value="ECO:0007669"/>
    <property type="project" value="UniProtKB-UniRule"/>
</dbReference>
<dbReference type="HAMAP" id="MF_01106">
    <property type="entry name" value="ArgJ"/>
    <property type="match status" value="1"/>
</dbReference>
<evidence type="ECO:0000256" key="4">
    <source>
        <dbReference type="ARBA" id="ARBA00022605"/>
    </source>
</evidence>
<evidence type="ECO:0000256" key="8">
    <source>
        <dbReference type="ARBA" id="ARBA00023315"/>
    </source>
</evidence>
<dbReference type="EC" id="2.3.1.1" evidence="10"/>
<feature type="binding site" evidence="10">
    <location>
        <position position="405"/>
    </location>
    <ligand>
        <name>substrate</name>
    </ligand>
</feature>
<feature type="binding site" evidence="10">
    <location>
        <position position="274"/>
    </location>
    <ligand>
        <name>substrate</name>
    </ligand>
</feature>
<feature type="binding site" evidence="10">
    <location>
        <position position="177"/>
    </location>
    <ligand>
        <name>substrate</name>
    </ligand>
</feature>
<dbReference type="CDD" id="cd02152">
    <property type="entry name" value="OAT"/>
    <property type="match status" value="1"/>
</dbReference>
<dbReference type="Pfam" id="PF01960">
    <property type="entry name" value="ArgJ"/>
    <property type="match status" value="1"/>
</dbReference>
<dbReference type="FunFam" id="3.10.20.340:FF:000001">
    <property type="entry name" value="Arginine biosynthesis bifunctional protein ArgJ, chloroplastic"/>
    <property type="match status" value="1"/>
</dbReference>
<organism evidence="11 12">
    <name type="scientific">Marinisporobacter balticus</name>
    <dbReference type="NCBI Taxonomy" id="2018667"/>
    <lineage>
        <taxon>Bacteria</taxon>
        <taxon>Bacillati</taxon>
        <taxon>Bacillota</taxon>
        <taxon>Clostridia</taxon>
        <taxon>Peptostreptococcales</taxon>
        <taxon>Thermotaleaceae</taxon>
        <taxon>Marinisporobacter</taxon>
    </lineage>
</organism>
<feature type="binding site" evidence="10">
    <location>
        <position position="151"/>
    </location>
    <ligand>
        <name>substrate</name>
    </ligand>
</feature>
<evidence type="ECO:0000256" key="10">
    <source>
        <dbReference type="HAMAP-Rule" id="MF_01106"/>
    </source>
</evidence>
<feature type="site" description="Involved in the stabilization of negative charge on the oxyanion by the formation of the oxyanion hole" evidence="10">
    <location>
        <position position="114"/>
    </location>
</feature>
<evidence type="ECO:0000256" key="1">
    <source>
        <dbReference type="ARBA" id="ARBA00006774"/>
    </source>
</evidence>
<reference evidence="11 12" key="1">
    <citation type="submission" date="2019-03" db="EMBL/GenBank/DDBJ databases">
        <title>Genomic Encyclopedia of Type Strains, Phase IV (KMG-IV): sequencing the most valuable type-strain genomes for metagenomic binning, comparative biology and taxonomic classification.</title>
        <authorList>
            <person name="Goeker M."/>
        </authorList>
    </citation>
    <scope>NUCLEOTIDE SEQUENCE [LARGE SCALE GENOMIC DNA]</scope>
    <source>
        <strain evidence="11 12">DSM 102940</strain>
    </source>
</reference>
<dbReference type="SUPFAM" id="SSF56266">
    <property type="entry name" value="DmpA/ArgJ-like"/>
    <property type="match status" value="1"/>
</dbReference>
<comment type="function">
    <text evidence="10">Catalyzes two activities which are involved in the cyclic version of arginine biosynthesis: the synthesis of N-acetylglutamate from glutamate and acetyl-CoA as the acetyl donor, and of ornithine by transacetylation between N(2)-acetylornithine and glutamate.</text>
</comment>
<evidence type="ECO:0000256" key="3">
    <source>
        <dbReference type="ARBA" id="ARBA00022571"/>
    </source>
</evidence>
<comment type="subunit">
    <text evidence="2 10">Heterotetramer of two alpha and two beta chains.</text>
</comment>
<accession>A0A4R2KK93</accession>
<keyword evidence="12" id="KW-1185">Reference proteome</keyword>
<dbReference type="InterPro" id="IPR042195">
    <property type="entry name" value="ArgJ_beta_C"/>
</dbReference>
<dbReference type="NCBIfam" id="NF003802">
    <property type="entry name" value="PRK05388.1"/>
    <property type="match status" value="1"/>
</dbReference>
<dbReference type="GO" id="GO:0004042">
    <property type="term" value="F:L-glutamate N-acetyltransferase activity"/>
    <property type="evidence" value="ECO:0007669"/>
    <property type="project" value="UniProtKB-UniRule"/>
</dbReference>
<feature type="chain" id="PRO_5023386758" description="Arginine biosynthesis bifunctional protein ArgJ beta chain" evidence="10">
    <location>
        <begin position="188"/>
        <end position="405"/>
    </location>
</feature>
<keyword evidence="5 10" id="KW-0808">Transferase</keyword>
<keyword evidence="10" id="KW-0963">Cytoplasm</keyword>
<dbReference type="Gene3D" id="3.60.70.12">
    <property type="entry name" value="L-amino peptidase D-ALA esterase/amidase"/>
    <property type="match status" value="1"/>
</dbReference>
<dbReference type="GO" id="GO:0006592">
    <property type="term" value="P:ornithine biosynthetic process"/>
    <property type="evidence" value="ECO:0007669"/>
    <property type="project" value="TreeGrafter"/>
</dbReference>
<evidence type="ECO:0000256" key="2">
    <source>
        <dbReference type="ARBA" id="ARBA00011475"/>
    </source>
</evidence>
<dbReference type="Proteomes" id="UP000294919">
    <property type="component" value="Unassembled WGS sequence"/>
</dbReference>
<feature type="chain" id="PRO_5023386757" description="Arginine biosynthesis bifunctional protein ArgJ alpha chain" evidence="10">
    <location>
        <begin position="1"/>
        <end position="187"/>
    </location>
</feature>
<comment type="pathway">
    <text evidence="10">Amino-acid biosynthesis; L-arginine biosynthesis; L-ornithine and N-acetyl-L-glutamate from L-glutamate and N(2)-acetyl-L-ornithine (cyclic): step 1/1.</text>
</comment>
<feature type="active site" description="Nucleophile" evidence="10">
    <location>
        <position position="188"/>
    </location>
</feature>
<dbReference type="FunFam" id="3.60.70.12:FF:000001">
    <property type="entry name" value="Arginine biosynthesis bifunctional protein ArgJ, chloroplastic"/>
    <property type="match status" value="1"/>
</dbReference>
<proteinExistence type="inferred from homology"/>
<keyword evidence="4 10" id="KW-0028">Amino-acid biosynthesis</keyword>
<dbReference type="EC" id="2.3.1.35" evidence="10"/>
<evidence type="ECO:0000313" key="12">
    <source>
        <dbReference type="Proteomes" id="UP000294919"/>
    </source>
</evidence>
<dbReference type="AlphaFoldDB" id="A0A4R2KK93"/>
<dbReference type="Gene3D" id="3.10.20.340">
    <property type="entry name" value="ArgJ beta chain, C-terminal domain"/>
    <property type="match status" value="1"/>
</dbReference>
<comment type="caution">
    <text evidence="11">The sequence shown here is derived from an EMBL/GenBank/DDBJ whole genome shotgun (WGS) entry which is preliminary data.</text>
</comment>
<feature type="site" description="Involved in the stabilization of negative charge on the oxyanion by the formation of the oxyanion hole" evidence="10">
    <location>
        <position position="115"/>
    </location>
</feature>
<dbReference type="InterPro" id="IPR016117">
    <property type="entry name" value="ArgJ-like_dom_sf"/>
</dbReference>
<evidence type="ECO:0000256" key="6">
    <source>
        <dbReference type="ARBA" id="ARBA00022813"/>
    </source>
</evidence>
<dbReference type="InterPro" id="IPR002813">
    <property type="entry name" value="Arg_biosynth_ArgJ"/>
</dbReference>
<evidence type="ECO:0000256" key="7">
    <source>
        <dbReference type="ARBA" id="ARBA00023268"/>
    </source>
</evidence>
<name>A0A4R2KK93_9FIRM</name>
<dbReference type="EMBL" id="SLWV01000023">
    <property type="protein sequence ID" value="TCO71059.1"/>
    <property type="molecule type" value="Genomic_DNA"/>
</dbReference>
<sequence>MKILENKTISDVPGFKAVGIHSGVKKNGNNDLCVIYSEKPAVAAAVFTKNKVKAAPVLVSMEHIKSENIQAIVANSGNANACTGSKGFDNAVTMTNITAEALGLSAKEVMVASTGIIGFPMPIDKITSGIETACKQLSKIGGESAAKAIATTDTFTKKITVEITIEDKPIYISGIAKGSGMIHPNMGTMLSFITTNINISKSLLQFVLKSSIENTYNMVSVDGDTSTNDTVIVMANGQAENTFLYAMNGHYMQFKEALDFVNKELAKMIAKDGEGATKLIETDVIHAKTIADAKLCAKSVIGSSLVKSALFGSDANWGRILCAIGYADGNFMPEKVDISFKNDVGIIQVAKNGMGIPFDEPLAKSILEQEYVNILIDLKDGEHSATAWGCDLSYDYVKINGDYRS</sequence>